<dbReference type="GO" id="GO:0012501">
    <property type="term" value="P:programmed cell death"/>
    <property type="evidence" value="ECO:0007669"/>
    <property type="project" value="UniProtKB-KW"/>
</dbReference>
<evidence type="ECO:0000256" key="3">
    <source>
        <dbReference type="ARBA" id="ARBA00008842"/>
    </source>
</evidence>
<dbReference type="SUPFAM" id="SSF144000">
    <property type="entry name" value="Oxysterol-binding protein-like"/>
    <property type="match status" value="1"/>
</dbReference>
<evidence type="ECO:0000313" key="16">
    <source>
        <dbReference type="EMBL" id="RXM27617.1"/>
    </source>
</evidence>
<dbReference type="InterPro" id="IPR037239">
    <property type="entry name" value="OSBP_sf"/>
</dbReference>
<evidence type="ECO:0000256" key="6">
    <source>
        <dbReference type="ARBA" id="ARBA00022475"/>
    </source>
</evidence>
<evidence type="ECO:0000259" key="15">
    <source>
        <dbReference type="Pfam" id="PF17708"/>
    </source>
</evidence>
<evidence type="ECO:0000256" key="8">
    <source>
        <dbReference type="ARBA" id="ARBA00022590"/>
    </source>
</evidence>
<evidence type="ECO:0000256" key="13">
    <source>
        <dbReference type="SAM" id="Phobius"/>
    </source>
</evidence>
<gene>
    <name evidence="16" type="ORF">EOD39_2919</name>
</gene>
<evidence type="ECO:0000256" key="10">
    <source>
        <dbReference type="ARBA" id="ARBA00023136"/>
    </source>
</evidence>
<keyword evidence="6" id="KW-1003">Cell membrane</keyword>
<dbReference type="Pfam" id="PF04598">
    <property type="entry name" value="Gasdermin"/>
    <property type="match status" value="1"/>
</dbReference>
<keyword evidence="8" id="KW-1210">Necrosis</keyword>
<organism evidence="16 17">
    <name type="scientific">Acipenser ruthenus</name>
    <name type="common">Sterlet sturgeon</name>
    <dbReference type="NCBI Taxonomy" id="7906"/>
    <lineage>
        <taxon>Eukaryota</taxon>
        <taxon>Metazoa</taxon>
        <taxon>Chordata</taxon>
        <taxon>Craniata</taxon>
        <taxon>Vertebrata</taxon>
        <taxon>Euteleostomi</taxon>
        <taxon>Actinopterygii</taxon>
        <taxon>Chondrostei</taxon>
        <taxon>Acipenseriformes</taxon>
        <taxon>Acipenseridae</taxon>
        <taxon>Acipenser</taxon>
    </lineage>
</organism>
<evidence type="ECO:0000256" key="12">
    <source>
        <dbReference type="ARBA" id="ARBA00023288"/>
    </source>
</evidence>
<keyword evidence="13" id="KW-1133">Transmembrane helix</keyword>
<evidence type="ECO:0000256" key="7">
    <source>
        <dbReference type="ARBA" id="ARBA00022490"/>
    </source>
</evidence>
<dbReference type="PANTHER" id="PTHR15207">
    <property type="entry name" value="NONSYNDROMIC HEARING IMPAIRMENT PROTEIN"/>
    <property type="match status" value="1"/>
</dbReference>
<keyword evidence="9 13" id="KW-0812">Transmembrane</keyword>
<dbReference type="EMBL" id="SCEB01215799">
    <property type="protein sequence ID" value="RXM27617.1"/>
    <property type="molecule type" value="Genomic_DNA"/>
</dbReference>
<feature type="transmembrane region" description="Helical" evidence="13">
    <location>
        <begin position="298"/>
        <end position="320"/>
    </location>
</feature>
<keyword evidence="12" id="KW-0449">Lipoprotein</keyword>
<feature type="transmembrane region" description="Helical" evidence="13">
    <location>
        <begin position="79"/>
        <end position="97"/>
    </location>
</feature>
<evidence type="ECO:0000256" key="2">
    <source>
        <dbReference type="ARBA" id="ARBA00004651"/>
    </source>
</evidence>
<dbReference type="Proteomes" id="UP000289886">
    <property type="component" value="Unassembled WGS sequence"/>
</dbReference>
<evidence type="ECO:0000259" key="14">
    <source>
        <dbReference type="Pfam" id="PF04598"/>
    </source>
</evidence>
<comment type="subcellular location">
    <subcellularLocation>
        <location evidence="2">Cell membrane</location>
        <topology evidence="2">Multi-pass membrane protein</topology>
    </subcellularLocation>
    <subcellularLocation>
        <location evidence="1">Cytoplasm</location>
    </subcellularLocation>
</comment>
<accession>A0A444TXG8</accession>
<dbReference type="Gene3D" id="2.40.160.120">
    <property type="match status" value="1"/>
</dbReference>
<name>A0A444TXG8_ACIRT</name>
<comment type="similarity">
    <text evidence="3">Belongs to the OSBP family.</text>
</comment>
<dbReference type="Pfam" id="PF01237">
    <property type="entry name" value="Oxysterol_BP"/>
    <property type="match status" value="2"/>
</dbReference>
<keyword evidence="17" id="KW-1185">Reference proteome</keyword>
<feature type="domain" description="Gasdermin pore forming" evidence="14">
    <location>
        <begin position="324"/>
        <end position="500"/>
    </location>
</feature>
<reference evidence="16 17" key="1">
    <citation type="submission" date="2019-01" db="EMBL/GenBank/DDBJ databases">
        <title>Draft Genome and Complete Hox-Cluster Characterization of the Sterlet Sturgeon (Acipenser ruthenus).</title>
        <authorList>
            <person name="Wei Q."/>
        </authorList>
    </citation>
    <scope>NUCLEOTIDE SEQUENCE [LARGE SCALE GENOMIC DNA]</scope>
    <source>
        <strain evidence="16">WHYD16114868_AA</strain>
        <tissue evidence="16">Blood</tissue>
    </source>
</reference>
<proteinExistence type="inferred from homology"/>
<evidence type="ECO:0000256" key="4">
    <source>
        <dbReference type="ARBA" id="ARBA00009279"/>
    </source>
</evidence>
<keyword evidence="11" id="KW-0564">Palmitate</keyword>
<dbReference type="AlphaFoldDB" id="A0A444TXG8"/>
<comment type="caution">
    <text evidence="16">The sequence shown here is derived from an EMBL/GenBank/DDBJ whole genome shotgun (WGS) entry which is preliminary data.</text>
</comment>
<evidence type="ECO:0000313" key="17">
    <source>
        <dbReference type="Proteomes" id="UP000289886"/>
    </source>
</evidence>
<dbReference type="Pfam" id="PF17708">
    <property type="entry name" value="Gasdermin_C"/>
    <property type="match status" value="1"/>
</dbReference>
<dbReference type="GO" id="GO:0005886">
    <property type="term" value="C:plasma membrane"/>
    <property type="evidence" value="ECO:0007669"/>
    <property type="project" value="UniProtKB-SubCell"/>
</dbReference>
<dbReference type="FunFam" id="2.40.160.120:FF:000001">
    <property type="entry name" value="Oxysterol-binding protein"/>
    <property type="match status" value="1"/>
</dbReference>
<evidence type="ECO:0000256" key="11">
    <source>
        <dbReference type="ARBA" id="ARBA00023139"/>
    </source>
</evidence>
<keyword evidence="7" id="KW-0963">Cytoplasm</keyword>
<dbReference type="Gene3D" id="3.30.70.3490">
    <property type="match status" value="1"/>
</dbReference>
<dbReference type="InterPro" id="IPR042377">
    <property type="entry name" value="GSDME"/>
</dbReference>
<dbReference type="InterPro" id="IPR041263">
    <property type="entry name" value="Gasdermin_PUB"/>
</dbReference>
<evidence type="ECO:0000256" key="1">
    <source>
        <dbReference type="ARBA" id="ARBA00004496"/>
    </source>
</evidence>
<comment type="similarity">
    <text evidence="4">Belongs to the gasdermin family.</text>
</comment>
<dbReference type="InterPro" id="IPR040460">
    <property type="entry name" value="Gasdermin_pore"/>
</dbReference>
<feature type="transmembrane region" description="Helical" evidence="13">
    <location>
        <begin position="12"/>
        <end position="31"/>
    </location>
</feature>
<dbReference type="PANTHER" id="PTHR15207:SF3">
    <property type="entry name" value="DEAFNESS, AUTOSOMAL DOMINANT 5-RELATED"/>
    <property type="match status" value="1"/>
</dbReference>
<feature type="domain" description="Gasdermin PUB" evidence="15">
    <location>
        <begin position="547"/>
        <end position="664"/>
    </location>
</feature>
<sequence>MIIAASKYNEMENVYIATFAISGYASSYYRAGSKPFNPVLGETYECDRKDKGFRFIAEQEGFDYFKVISPQKSLGSKHLLGMALTYSLLVAAILFVADRKKGVGAPKGFGDHYEWNKITSCIHNILSGQRWIEHYGEISIRNSNSDICQCKVTFIKVKYWNSDVNGVEGTITDRNGKVVQRLFGKWNEGVYCGVPPSANCVWRPNPMPNDFEQYYGFTKFALELNELDPVTKLLLPPTDTRFRQDQRLLEEGNVELAEEQKQRIEHLQRERRRVLEENNMTHQPRFFRCDFASEPGDWGLIFSYYFLIGACVGYFAASFLGTFNPFVVDSDFLKYEGTFGDIIGGNVETEVGNLNISMEGKGSSKLQSSFGDLRKQEVDVLHLLQDSEERVINMDHPFVQQTRERPNEVFGVLKEKVITTQKCLISEQVQEEGQCGSMLGLRAKRIKVSVQENGNMQKDSSVVLEIPPETVLAYSIIELSIKTDGQYELCLLPDKCGGFEAETRKKPVSPELQSLVDGPMDEPMEPDGGWIQRKRSEDVRNIPSEAPLSVLKQDLEEFKTQFKPFAEMPEDKRSALFKMVNKVLYDKAVLIVVENVLEQLSSGDKPDLTELEELNPSQKACVTALLQAIGYSCEKESKVMEMDSLHRSPCLLTATHFLTSAMQVKQHYSRRQFFTGDPSD</sequence>
<protein>
    <submittedName>
        <fullName evidence="16">Oxysterol-binding protein-related protein 3</fullName>
    </submittedName>
</protein>
<keyword evidence="10 13" id="KW-0472">Membrane</keyword>
<keyword evidence="5" id="KW-1134">Transmembrane beta strand</keyword>
<dbReference type="GO" id="GO:0120009">
    <property type="term" value="P:intermembrane lipid transfer"/>
    <property type="evidence" value="ECO:0007669"/>
    <property type="project" value="UniProtKB-ARBA"/>
</dbReference>
<evidence type="ECO:0000256" key="5">
    <source>
        <dbReference type="ARBA" id="ARBA00022452"/>
    </source>
</evidence>
<dbReference type="GO" id="GO:0005737">
    <property type="term" value="C:cytoplasm"/>
    <property type="evidence" value="ECO:0007669"/>
    <property type="project" value="UniProtKB-SubCell"/>
</dbReference>
<evidence type="ECO:0000256" key="9">
    <source>
        <dbReference type="ARBA" id="ARBA00022692"/>
    </source>
</evidence>
<dbReference type="GO" id="GO:0008289">
    <property type="term" value="F:lipid binding"/>
    <property type="evidence" value="ECO:0007669"/>
    <property type="project" value="InterPro"/>
</dbReference>
<dbReference type="InterPro" id="IPR000648">
    <property type="entry name" value="Oxysterol-bd"/>
</dbReference>